<dbReference type="PANTHER" id="PTHR33066:SF2">
    <property type="entry name" value="FILAGGRIN-2-LIKE"/>
    <property type="match status" value="1"/>
</dbReference>
<sequence>MSQDNINENIVQDIVTRVSNILLENRAIPSIPQDEHVSTNIPATVLNVYPELEEFIPSLKDDFFRTVLSEEEKKEGIYACPKVSTITYSPPPINEAASSTIRKNDSALYGIQSALIHGTRPIDYFIHRRIVENPGISTEDPVIEILNTVRCIMGNVAAMATQARLDNLHSGMRFKGKPEQLVESQIRPLMDPEVFEAQLSAVKTETKKKLKRPFRQSPQYSNQASGTSTVTAQTPQDHPPARETTGEEDEARAEDLNRGLNESSSRRTIGDIQSRLGEADGQSMGPEYRQEWVYNTILQSQKWRSKRKISQVGSWIRRRGRRPQGGFCRKLRKFLFEIDKRSGSGATGGDLRSPPAAERRVASIPGLRPGIDAPSSKEIQKGEQGILPGNLRRSFSSVGKEGNRRELQEIPEIQMDGQDLPIQSSSVWPVTEPVCIHQGSETSPKLGTYKGYPYDCLLGRPVNNWPNQGYMQTEYNRSIQQVIEPGIQSEDEQVTHGAITEDYTPGYDYQLPNHESEGSSRQGTCSKERSHKTYESQIIDIEGPVKLHWESTGNVSGIIAREINAPTTLGTKEPMFVKEVEMDRPSDSEQPGYQQSRMVEEPIIEMERNEFHTRDTRTGNIHRCQRHGIWDNCGISILLHAVDRTGEIATHQRERIISNLICSPPPLCCWKVCLDLFRQYHVSFLRKEIWWHYFTKIAGDFRTNLVTLPKDKDPSPSDICPYVPQSCRCSIKNVSSTRMVTRETNIQPSGQVIRNSRHRLVCSKTEHPASKVLQLLPRPILDGSECTNSQMEGMDNALRMSPMESYSNGNPEGTTRTVNSNNSNTTLDISNLVSRSDTIVDPPTNNPAIINSNTRSKKRKIAIVDKQSLVSDSLEDQRSILKNQGLSEQAIAVITGNDRAKRRKSRYYGIQRDFLDWRNSNKLPNPITGPQIINFLSKIYTERKLKPSSIKSYKSALLRLVSNAEIIAQEPTFKEFMKAMDKATLTSLVHQTIDITPVITRIREWGLNEKLDNIQLTTKCAWLLAVTGFLRASDISRIDLSKSEIRNNILYLVILAPKEKRKGSPIIKPTVIKSHEDSILCPVEIFRAYTDRIACTPCIVEHINNKTIKYNCLMRYANDSNMPLSTDSITRYINNLSALIARPDNTPIPKGRAIGATLAAAAGISADTIVSHGFWSSYYIYDTHYRLSRSTQEDLTNRILTLE</sequence>
<protein>
    <recommendedName>
        <fullName evidence="4">Core-binding (CB) domain-containing protein</fullName>
    </recommendedName>
</protein>
<evidence type="ECO:0000256" key="1">
    <source>
        <dbReference type="SAM" id="MobiDB-lite"/>
    </source>
</evidence>
<dbReference type="GO" id="GO:0003677">
    <property type="term" value="F:DNA binding"/>
    <property type="evidence" value="ECO:0007669"/>
    <property type="project" value="InterPro"/>
</dbReference>
<feature type="region of interest" description="Disordered" evidence="1">
    <location>
        <begin position="834"/>
        <end position="853"/>
    </location>
</feature>
<gene>
    <name evidence="2" type="ORF">BB559_002962</name>
</gene>
<proteinExistence type="predicted"/>
<dbReference type="EMBL" id="MBFT01000241">
    <property type="protein sequence ID" value="PVU94572.1"/>
    <property type="molecule type" value="Genomic_DNA"/>
</dbReference>
<dbReference type="GO" id="GO:0006310">
    <property type="term" value="P:DNA recombination"/>
    <property type="evidence" value="ECO:0007669"/>
    <property type="project" value="InterPro"/>
</dbReference>
<evidence type="ECO:0008006" key="4">
    <source>
        <dbReference type="Google" id="ProtNLM"/>
    </source>
</evidence>
<dbReference type="Gene3D" id="1.10.443.10">
    <property type="entry name" value="Intergrase catalytic core"/>
    <property type="match status" value="1"/>
</dbReference>
<dbReference type="InterPro" id="IPR013762">
    <property type="entry name" value="Integrase-like_cat_sf"/>
</dbReference>
<feature type="compositionally biased region" description="Polar residues" evidence="1">
    <location>
        <begin position="216"/>
        <end position="236"/>
    </location>
</feature>
<dbReference type="STRING" id="61424.A0A2T9YQH2"/>
<feature type="region of interest" description="Disordered" evidence="1">
    <location>
        <begin position="502"/>
        <end position="531"/>
    </location>
</feature>
<comment type="caution">
    <text evidence="2">The sequence shown here is derived from an EMBL/GenBank/DDBJ whole genome shotgun (WGS) entry which is preliminary data.</text>
</comment>
<evidence type="ECO:0000313" key="3">
    <source>
        <dbReference type="Proteomes" id="UP000245699"/>
    </source>
</evidence>
<feature type="region of interest" description="Disordered" evidence="1">
    <location>
        <begin position="206"/>
        <end position="267"/>
    </location>
</feature>
<feature type="compositionally biased region" description="Low complexity" evidence="1">
    <location>
        <begin position="814"/>
        <end position="825"/>
    </location>
</feature>
<organism evidence="2 3">
    <name type="scientific">Furculomyces boomerangus</name>
    <dbReference type="NCBI Taxonomy" id="61424"/>
    <lineage>
        <taxon>Eukaryota</taxon>
        <taxon>Fungi</taxon>
        <taxon>Fungi incertae sedis</taxon>
        <taxon>Zoopagomycota</taxon>
        <taxon>Kickxellomycotina</taxon>
        <taxon>Harpellomycetes</taxon>
        <taxon>Harpellales</taxon>
        <taxon>Harpellaceae</taxon>
        <taxon>Furculomyces</taxon>
    </lineage>
</organism>
<dbReference type="OrthoDB" id="2400069at2759"/>
<keyword evidence="3" id="KW-1185">Reference proteome</keyword>
<dbReference type="GO" id="GO:0015074">
    <property type="term" value="P:DNA integration"/>
    <property type="evidence" value="ECO:0007669"/>
    <property type="project" value="InterPro"/>
</dbReference>
<evidence type="ECO:0000313" key="2">
    <source>
        <dbReference type="EMBL" id="PVU94572.1"/>
    </source>
</evidence>
<reference evidence="2 3" key="1">
    <citation type="journal article" date="2018" name="MBio">
        <title>Comparative Genomics Reveals the Core Gene Toolbox for the Fungus-Insect Symbiosis.</title>
        <authorList>
            <person name="Wang Y."/>
            <person name="Stata M."/>
            <person name="Wang W."/>
            <person name="Stajich J.E."/>
            <person name="White M.M."/>
            <person name="Moncalvo J.M."/>
        </authorList>
    </citation>
    <scope>NUCLEOTIDE SEQUENCE [LARGE SCALE GENOMIC DNA]</scope>
    <source>
        <strain evidence="2 3">AUS-77-4</strain>
    </source>
</reference>
<dbReference type="AlphaFoldDB" id="A0A2T9YQH2"/>
<dbReference type="PANTHER" id="PTHR33066">
    <property type="entry name" value="INTEGRASE_SAM-LIKE_N DOMAIN-CONTAINING PROTEIN"/>
    <property type="match status" value="1"/>
</dbReference>
<dbReference type="Proteomes" id="UP000245699">
    <property type="component" value="Unassembled WGS sequence"/>
</dbReference>
<accession>A0A2T9YQH2</accession>
<feature type="region of interest" description="Disordered" evidence="1">
    <location>
        <begin position="805"/>
        <end position="825"/>
    </location>
</feature>
<name>A0A2T9YQH2_9FUNG</name>